<keyword evidence="2" id="KW-0805">Transcription regulation</keyword>
<accession>A0ABT6C5K8</accession>
<dbReference type="InterPro" id="IPR000847">
    <property type="entry name" value="LysR_HTH_N"/>
</dbReference>
<evidence type="ECO:0000256" key="1">
    <source>
        <dbReference type="ARBA" id="ARBA00009437"/>
    </source>
</evidence>
<dbReference type="InterPro" id="IPR005119">
    <property type="entry name" value="LysR_subst-bd"/>
</dbReference>
<dbReference type="Pfam" id="PF00126">
    <property type="entry name" value="HTH_1"/>
    <property type="match status" value="1"/>
</dbReference>
<comment type="similarity">
    <text evidence="1">Belongs to the LysR transcriptional regulatory family.</text>
</comment>
<dbReference type="PANTHER" id="PTHR30346">
    <property type="entry name" value="TRANSCRIPTIONAL DUAL REGULATOR HCAR-RELATED"/>
    <property type="match status" value="1"/>
</dbReference>
<reference evidence="6 7" key="1">
    <citation type="submission" date="2023-03" db="EMBL/GenBank/DDBJ databases">
        <title>YIM 133296 draft genome.</title>
        <authorList>
            <person name="Xiong L."/>
        </authorList>
    </citation>
    <scope>NUCLEOTIDE SEQUENCE [LARGE SCALE GENOMIC DNA]</scope>
    <source>
        <strain evidence="6 7">YIM 133296</strain>
    </source>
</reference>
<organism evidence="6 7">
    <name type="scientific">Luteipulveratus flavus</name>
    <dbReference type="NCBI Taxonomy" id="3031728"/>
    <lineage>
        <taxon>Bacteria</taxon>
        <taxon>Bacillati</taxon>
        <taxon>Actinomycetota</taxon>
        <taxon>Actinomycetes</taxon>
        <taxon>Micrococcales</taxon>
        <taxon>Dermacoccaceae</taxon>
        <taxon>Luteipulveratus</taxon>
    </lineage>
</organism>
<keyword evidence="7" id="KW-1185">Reference proteome</keyword>
<gene>
    <name evidence="6" type="ORF">P4R38_07130</name>
</gene>
<dbReference type="RefSeq" id="WP_277191620.1">
    <property type="nucleotide sequence ID" value="NZ_JAROAV010000024.1"/>
</dbReference>
<keyword evidence="4" id="KW-0804">Transcription</keyword>
<evidence type="ECO:0000313" key="7">
    <source>
        <dbReference type="Proteomes" id="UP001528912"/>
    </source>
</evidence>
<dbReference type="Gene3D" id="1.10.10.10">
    <property type="entry name" value="Winged helix-like DNA-binding domain superfamily/Winged helix DNA-binding domain"/>
    <property type="match status" value="1"/>
</dbReference>
<evidence type="ECO:0000259" key="5">
    <source>
        <dbReference type="PROSITE" id="PS50931"/>
    </source>
</evidence>
<sequence length="331" mass="35351">MHLDIRHLRVLLEVARAGSVSGAAQAMGVSQPSLSSQLARIERAFGYLLFERGPSGVRPTPAGEQVLQRAARIVHDLESLVEDARPPSPDTTLRIGANAAPFFADFLLGVEEALPDYEIVPVIDISSVVLTEYLLAGDVDAALMGVHRGFDDACPTELRELVVVDSEPMLVAMSASHRLAGADEVGLGDLGEEDWLLPPGKPDGTMAAVLDAFAQAGIAPSSRLGSRAVPDYWPYIAAGHAVSIVLPTALPADDATVKPLRGSPVVGRRVLRWDPRRLDVETAVICANTARAAYLSQLAATAVTQPWWDAQPQHRPIVAPARPRETRTSPP</sequence>
<dbReference type="PANTHER" id="PTHR30346:SF30">
    <property type="entry name" value="SMALL NEUTRAL PROTEASE REGULATORY PROTEIN"/>
    <property type="match status" value="1"/>
</dbReference>
<name>A0ABT6C5K8_9MICO</name>
<feature type="domain" description="HTH lysR-type" evidence="5">
    <location>
        <begin position="3"/>
        <end position="60"/>
    </location>
</feature>
<evidence type="ECO:0000256" key="3">
    <source>
        <dbReference type="ARBA" id="ARBA00023125"/>
    </source>
</evidence>
<dbReference type="Gene3D" id="3.40.190.10">
    <property type="entry name" value="Periplasmic binding protein-like II"/>
    <property type="match status" value="2"/>
</dbReference>
<keyword evidence="3" id="KW-0238">DNA-binding</keyword>
<comment type="caution">
    <text evidence="6">The sequence shown here is derived from an EMBL/GenBank/DDBJ whole genome shotgun (WGS) entry which is preliminary data.</text>
</comment>
<dbReference type="InterPro" id="IPR036390">
    <property type="entry name" value="WH_DNA-bd_sf"/>
</dbReference>
<evidence type="ECO:0000313" key="6">
    <source>
        <dbReference type="EMBL" id="MDF8264006.1"/>
    </source>
</evidence>
<dbReference type="SUPFAM" id="SSF53850">
    <property type="entry name" value="Periplasmic binding protein-like II"/>
    <property type="match status" value="1"/>
</dbReference>
<dbReference type="SUPFAM" id="SSF46785">
    <property type="entry name" value="Winged helix' DNA-binding domain"/>
    <property type="match status" value="1"/>
</dbReference>
<evidence type="ECO:0000256" key="2">
    <source>
        <dbReference type="ARBA" id="ARBA00023015"/>
    </source>
</evidence>
<dbReference type="Proteomes" id="UP001528912">
    <property type="component" value="Unassembled WGS sequence"/>
</dbReference>
<dbReference type="PRINTS" id="PR00039">
    <property type="entry name" value="HTHLYSR"/>
</dbReference>
<dbReference type="PROSITE" id="PS50931">
    <property type="entry name" value="HTH_LYSR"/>
    <property type="match status" value="1"/>
</dbReference>
<dbReference type="InterPro" id="IPR036388">
    <property type="entry name" value="WH-like_DNA-bd_sf"/>
</dbReference>
<evidence type="ECO:0000256" key="4">
    <source>
        <dbReference type="ARBA" id="ARBA00023163"/>
    </source>
</evidence>
<protein>
    <submittedName>
        <fullName evidence="6">LysR family transcriptional regulator</fullName>
    </submittedName>
</protein>
<proteinExistence type="inferred from homology"/>
<dbReference type="Pfam" id="PF03466">
    <property type="entry name" value="LysR_substrate"/>
    <property type="match status" value="1"/>
</dbReference>
<dbReference type="EMBL" id="JAROAV010000024">
    <property type="protein sequence ID" value="MDF8264006.1"/>
    <property type="molecule type" value="Genomic_DNA"/>
</dbReference>